<dbReference type="Proteomes" id="UP000821845">
    <property type="component" value="Chromosome 9"/>
</dbReference>
<evidence type="ECO:0000313" key="1">
    <source>
        <dbReference type="EMBL" id="KAH6923110.1"/>
    </source>
</evidence>
<proteinExistence type="predicted"/>
<protein>
    <submittedName>
        <fullName evidence="1">Uncharacterized protein</fullName>
    </submittedName>
</protein>
<dbReference type="EMBL" id="CM023489">
    <property type="protein sequence ID" value="KAH6923110.1"/>
    <property type="molecule type" value="Genomic_DNA"/>
</dbReference>
<sequence>MFAFREQNHTFATPQHGFLPNCSYETALVTLIHYVSVNMDSALSTDLIQLDLSNAFDTLDHAILARQAPQAGIRGTLLLWLARFLVGGWQRVLHHGSYSVLGPTLFCLYVNDMAQSNEVLLAQYTGDTSILAGVSS</sequence>
<keyword evidence="2" id="KW-1185">Reference proteome</keyword>
<organism evidence="1 2">
    <name type="scientific">Hyalomma asiaticum</name>
    <name type="common">Tick</name>
    <dbReference type="NCBI Taxonomy" id="266040"/>
    <lineage>
        <taxon>Eukaryota</taxon>
        <taxon>Metazoa</taxon>
        <taxon>Ecdysozoa</taxon>
        <taxon>Arthropoda</taxon>
        <taxon>Chelicerata</taxon>
        <taxon>Arachnida</taxon>
        <taxon>Acari</taxon>
        <taxon>Parasitiformes</taxon>
        <taxon>Ixodida</taxon>
        <taxon>Ixodoidea</taxon>
        <taxon>Ixodidae</taxon>
        <taxon>Hyalomminae</taxon>
        <taxon>Hyalomma</taxon>
    </lineage>
</organism>
<gene>
    <name evidence="1" type="ORF">HPB50_021855</name>
</gene>
<reference evidence="1" key="1">
    <citation type="submission" date="2020-05" db="EMBL/GenBank/DDBJ databases">
        <title>Large-scale comparative analyses of tick genomes elucidate their genetic diversity and vector capacities.</title>
        <authorList>
            <person name="Jia N."/>
            <person name="Wang J."/>
            <person name="Shi W."/>
            <person name="Du L."/>
            <person name="Sun Y."/>
            <person name="Zhan W."/>
            <person name="Jiang J."/>
            <person name="Wang Q."/>
            <person name="Zhang B."/>
            <person name="Ji P."/>
            <person name="Sakyi L.B."/>
            <person name="Cui X."/>
            <person name="Yuan T."/>
            <person name="Jiang B."/>
            <person name="Yang W."/>
            <person name="Lam T.T.-Y."/>
            <person name="Chang Q."/>
            <person name="Ding S."/>
            <person name="Wang X."/>
            <person name="Zhu J."/>
            <person name="Ruan X."/>
            <person name="Zhao L."/>
            <person name="Wei J."/>
            <person name="Que T."/>
            <person name="Du C."/>
            <person name="Cheng J."/>
            <person name="Dai P."/>
            <person name="Han X."/>
            <person name="Huang E."/>
            <person name="Gao Y."/>
            <person name="Liu J."/>
            <person name="Shao H."/>
            <person name="Ye R."/>
            <person name="Li L."/>
            <person name="Wei W."/>
            <person name="Wang X."/>
            <person name="Wang C."/>
            <person name="Yang T."/>
            <person name="Huo Q."/>
            <person name="Li W."/>
            <person name="Guo W."/>
            <person name="Chen H."/>
            <person name="Zhou L."/>
            <person name="Ni X."/>
            <person name="Tian J."/>
            <person name="Zhou Y."/>
            <person name="Sheng Y."/>
            <person name="Liu T."/>
            <person name="Pan Y."/>
            <person name="Xia L."/>
            <person name="Li J."/>
            <person name="Zhao F."/>
            <person name="Cao W."/>
        </authorList>
    </citation>
    <scope>NUCLEOTIDE SEQUENCE</scope>
    <source>
        <strain evidence="1">Hyas-2018</strain>
    </source>
</reference>
<comment type="caution">
    <text evidence="1">The sequence shown here is derived from an EMBL/GenBank/DDBJ whole genome shotgun (WGS) entry which is preliminary data.</text>
</comment>
<accession>A0ACB7RKV2</accession>
<name>A0ACB7RKV2_HYAAI</name>
<evidence type="ECO:0000313" key="2">
    <source>
        <dbReference type="Proteomes" id="UP000821845"/>
    </source>
</evidence>